<reference evidence="1" key="1">
    <citation type="submission" date="2018-05" db="EMBL/GenBank/DDBJ databases">
        <authorList>
            <person name="Lanie J.A."/>
            <person name="Ng W.-L."/>
            <person name="Kazmierczak K.M."/>
            <person name="Andrzejewski T.M."/>
            <person name="Davidsen T.M."/>
            <person name="Wayne K.J."/>
            <person name="Tettelin H."/>
            <person name="Glass J.I."/>
            <person name="Rusch D."/>
            <person name="Podicherti R."/>
            <person name="Tsui H.-C.T."/>
            <person name="Winkler M.E."/>
        </authorList>
    </citation>
    <scope>NUCLEOTIDE SEQUENCE</scope>
</reference>
<evidence type="ECO:0000313" key="1">
    <source>
        <dbReference type="EMBL" id="SVC01629.1"/>
    </source>
</evidence>
<sequence length="356" mass="41187">EEALKLDSTYAEAYSILSLGIIFNWMHVTTGDDSELRKQEIKDINKANLFAKTALQYDQDNLLAHTIITFLPIMHAGNDEFEANKLFILRSMLFDAKMFLQKYPDALISQYIYAMVSMMKIGILDGEKEEFQEPLDQMLVIFQKLKRNDFVLSHPTEGIVLGQLWGDIANLYYQIGDGKEGMDFIIENKQFICGDGTYKCLNVDILWRILNGFYNSNYYENALDVISIVLSRNEEELIAAGNTISDKKGAYYKSGMIYMKWGQFDKAIEGFSQALTFSFDRSDASKDELEERTTWWNAHYYRRLGLVHFFKGEYHKASNAYLEAIQIDENIEYPENEIVTPLKSICFYGYMQELIG</sequence>
<dbReference type="EMBL" id="UINC01068769">
    <property type="protein sequence ID" value="SVC01629.1"/>
    <property type="molecule type" value="Genomic_DNA"/>
</dbReference>
<dbReference type="PROSITE" id="PS50005">
    <property type="entry name" value="TPR"/>
    <property type="match status" value="2"/>
</dbReference>
<feature type="non-terminal residue" evidence="1">
    <location>
        <position position="356"/>
    </location>
</feature>
<accession>A0A382IQU6</accession>
<protein>
    <submittedName>
        <fullName evidence="1">Uncharacterized protein</fullName>
    </submittedName>
</protein>
<name>A0A382IQU6_9ZZZZ</name>
<dbReference type="Gene3D" id="1.25.40.10">
    <property type="entry name" value="Tetratricopeptide repeat domain"/>
    <property type="match status" value="1"/>
</dbReference>
<dbReference type="AlphaFoldDB" id="A0A382IQU6"/>
<dbReference type="InterPro" id="IPR019734">
    <property type="entry name" value="TPR_rpt"/>
</dbReference>
<dbReference type="Pfam" id="PF13181">
    <property type="entry name" value="TPR_8"/>
    <property type="match status" value="2"/>
</dbReference>
<dbReference type="SMART" id="SM00028">
    <property type="entry name" value="TPR"/>
    <property type="match status" value="2"/>
</dbReference>
<dbReference type="InterPro" id="IPR011990">
    <property type="entry name" value="TPR-like_helical_dom_sf"/>
</dbReference>
<gene>
    <name evidence="1" type="ORF">METZ01_LOCUS254483</name>
</gene>
<organism evidence="1">
    <name type="scientific">marine metagenome</name>
    <dbReference type="NCBI Taxonomy" id="408172"/>
    <lineage>
        <taxon>unclassified sequences</taxon>
        <taxon>metagenomes</taxon>
        <taxon>ecological metagenomes</taxon>
    </lineage>
</organism>
<dbReference type="SUPFAM" id="SSF48452">
    <property type="entry name" value="TPR-like"/>
    <property type="match status" value="1"/>
</dbReference>
<proteinExistence type="predicted"/>
<feature type="non-terminal residue" evidence="1">
    <location>
        <position position="1"/>
    </location>
</feature>